<dbReference type="eggNOG" id="COG0666">
    <property type="taxonomic scope" value="Bacteria"/>
</dbReference>
<dbReference type="RefSeq" id="WP_008484118.1">
    <property type="nucleotide sequence ID" value="NZ_AMRI01000009.1"/>
</dbReference>
<dbReference type="SMART" id="SM00248">
    <property type="entry name" value="ANK"/>
    <property type="match status" value="3"/>
</dbReference>
<keyword evidence="1" id="KW-0677">Repeat</keyword>
<dbReference type="EMBL" id="AMRI01000009">
    <property type="protein sequence ID" value="EKE75235.1"/>
    <property type="molecule type" value="Genomic_DNA"/>
</dbReference>
<dbReference type="SUPFAM" id="SSF48403">
    <property type="entry name" value="Ankyrin repeat"/>
    <property type="match status" value="1"/>
</dbReference>
<dbReference type="PANTHER" id="PTHR24171:SF9">
    <property type="entry name" value="ANKYRIN REPEAT DOMAIN-CONTAINING PROTEIN 39"/>
    <property type="match status" value="1"/>
</dbReference>
<dbReference type="PROSITE" id="PS50297">
    <property type="entry name" value="ANK_REP_REGION"/>
    <property type="match status" value="2"/>
</dbReference>
<evidence type="ECO:0000313" key="4">
    <source>
        <dbReference type="EMBL" id="EKE75235.1"/>
    </source>
</evidence>
<keyword evidence="5" id="KW-1185">Reference proteome</keyword>
<evidence type="ECO:0000313" key="5">
    <source>
        <dbReference type="Proteomes" id="UP000006755"/>
    </source>
</evidence>
<dbReference type="PANTHER" id="PTHR24171">
    <property type="entry name" value="ANKYRIN REPEAT DOMAIN-CONTAINING PROTEIN 39-RELATED"/>
    <property type="match status" value="1"/>
</dbReference>
<accession>K2KD86</accession>
<reference evidence="4 5" key="1">
    <citation type="journal article" date="2012" name="J. Bacteriol.">
        <title>Genome Sequence of Gallaecimonas xiamenensis Type Strain 3-C-1.</title>
        <authorList>
            <person name="Lai Q."/>
            <person name="Wang L."/>
            <person name="Wang W."/>
            <person name="Shao Z."/>
        </authorList>
    </citation>
    <scope>NUCLEOTIDE SEQUENCE [LARGE SCALE GENOMIC DNA]</scope>
    <source>
        <strain evidence="4 5">3-C-1</strain>
    </source>
</reference>
<feature type="repeat" description="ANK" evidence="3">
    <location>
        <begin position="29"/>
        <end position="61"/>
    </location>
</feature>
<dbReference type="InterPro" id="IPR002110">
    <property type="entry name" value="Ankyrin_rpt"/>
</dbReference>
<evidence type="ECO:0000256" key="2">
    <source>
        <dbReference type="ARBA" id="ARBA00023043"/>
    </source>
</evidence>
<evidence type="ECO:0000256" key="1">
    <source>
        <dbReference type="ARBA" id="ARBA00022737"/>
    </source>
</evidence>
<dbReference type="Proteomes" id="UP000006755">
    <property type="component" value="Unassembled WGS sequence"/>
</dbReference>
<gene>
    <name evidence="4" type="ORF">B3C1_08161</name>
</gene>
<organism evidence="4 5">
    <name type="scientific">Gallaecimonas xiamenensis 3-C-1</name>
    <dbReference type="NCBI Taxonomy" id="745411"/>
    <lineage>
        <taxon>Bacteria</taxon>
        <taxon>Pseudomonadati</taxon>
        <taxon>Pseudomonadota</taxon>
        <taxon>Gammaproteobacteria</taxon>
        <taxon>Enterobacterales</taxon>
        <taxon>Gallaecimonadaceae</taxon>
        <taxon>Gallaecimonas</taxon>
    </lineage>
</organism>
<dbReference type="InterPro" id="IPR036770">
    <property type="entry name" value="Ankyrin_rpt-contain_sf"/>
</dbReference>
<dbReference type="PROSITE" id="PS50088">
    <property type="entry name" value="ANK_REPEAT"/>
    <property type="match status" value="2"/>
</dbReference>
<comment type="caution">
    <text evidence="4">The sequence shown here is derived from an EMBL/GenBank/DDBJ whole genome shotgun (WGS) entry which is preliminary data.</text>
</comment>
<dbReference type="Pfam" id="PF12796">
    <property type="entry name" value="Ank_2"/>
    <property type="match status" value="1"/>
</dbReference>
<name>K2KD86_9GAMM</name>
<sequence length="159" mass="17033">MISSSDFYQNNFDAIERFAKSQDPNIHLGNNTPLGLAAVEGKLKTVKCLVSHGADPNFADPRGWTPLLYAANDGRVSVIRYLLSIGADVKVADAQGQTALHHLCYCPRRSNLEAATLLLAAGADPAATNLQGQRPVDVAASNKDRICNHDELARLLAPA</sequence>
<keyword evidence="2 3" id="KW-0040">ANK repeat</keyword>
<proteinExistence type="predicted"/>
<evidence type="ECO:0000256" key="3">
    <source>
        <dbReference type="PROSITE-ProRule" id="PRU00023"/>
    </source>
</evidence>
<dbReference type="AlphaFoldDB" id="K2KD86"/>
<feature type="repeat" description="ANK" evidence="3">
    <location>
        <begin position="62"/>
        <end position="94"/>
    </location>
</feature>
<protein>
    <submittedName>
        <fullName evidence="4">Ankyrin</fullName>
    </submittedName>
</protein>
<dbReference type="STRING" id="745411.B3C1_08161"/>
<dbReference type="Pfam" id="PF00023">
    <property type="entry name" value="Ank"/>
    <property type="match status" value="1"/>
</dbReference>
<dbReference type="Gene3D" id="1.25.40.20">
    <property type="entry name" value="Ankyrin repeat-containing domain"/>
    <property type="match status" value="1"/>
</dbReference>